<sequence length="217" mass="24462">MSLELSLMSLLFLVNTRVEALFRVYFELRVPESRERSFQSKGVGAVNTDSEFLELALDFDLVFGPCQTCCGRKMEIVDSGEIWKIPVIRFIKNEPKEYQTDATYLMTNSGNVAIVWDMVSWIRSGNVMHTPGVVLDYIPSMVCDTFWERMLVYVASVRDLVFISSGNVVHTLGVVLIIPSMVCYTFWERGAHSGSDAYYPSMVQHYVLGTNVGVPGT</sequence>
<dbReference type="Proteomes" id="UP001372338">
    <property type="component" value="Unassembled WGS sequence"/>
</dbReference>
<gene>
    <name evidence="2" type="ORF">RIF29_29984</name>
</gene>
<dbReference type="AlphaFoldDB" id="A0AAN9EHV0"/>
<protein>
    <submittedName>
        <fullName evidence="2">Uncharacterized protein</fullName>
    </submittedName>
</protein>
<evidence type="ECO:0000313" key="3">
    <source>
        <dbReference type="Proteomes" id="UP001372338"/>
    </source>
</evidence>
<keyword evidence="1" id="KW-0732">Signal</keyword>
<feature type="chain" id="PRO_5042996885" evidence="1">
    <location>
        <begin position="21"/>
        <end position="217"/>
    </location>
</feature>
<evidence type="ECO:0000313" key="2">
    <source>
        <dbReference type="EMBL" id="KAK7256531.1"/>
    </source>
</evidence>
<evidence type="ECO:0000256" key="1">
    <source>
        <dbReference type="SAM" id="SignalP"/>
    </source>
</evidence>
<comment type="caution">
    <text evidence="2">The sequence shown here is derived from an EMBL/GenBank/DDBJ whole genome shotgun (WGS) entry which is preliminary data.</text>
</comment>
<dbReference type="EMBL" id="JAYWIO010000006">
    <property type="protein sequence ID" value="KAK7256531.1"/>
    <property type="molecule type" value="Genomic_DNA"/>
</dbReference>
<keyword evidence="3" id="KW-1185">Reference proteome</keyword>
<feature type="signal peptide" evidence="1">
    <location>
        <begin position="1"/>
        <end position="20"/>
    </location>
</feature>
<accession>A0AAN9EHV0</accession>
<organism evidence="2 3">
    <name type="scientific">Crotalaria pallida</name>
    <name type="common">Smooth rattlebox</name>
    <name type="synonym">Crotalaria striata</name>
    <dbReference type="NCBI Taxonomy" id="3830"/>
    <lineage>
        <taxon>Eukaryota</taxon>
        <taxon>Viridiplantae</taxon>
        <taxon>Streptophyta</taxon>
        <taxon>Embryophyta</taxon>
        <taxon>Tracheophyta</taxon>
        <taxon>Spermatophyta</taxon>
        <taxon>Magnoliopsida</taxon>
        <taxon>eudicotyledons</taxon>
        <taxon>Gunneridae</taxon>
        <taxon>Pentapetalae</taxon>
        <taxon>rosids</taxon>
        <taxon>fabids</taxon>
        <taxon>Fabales</taxon>
        <taxon>Fabaceae</taxon>
        <taxon>Papilionoideae</taxon>
        <taxon>50 kb inversion clade</taxon>
        <taxon>genistoids sensu lato</taxon>
        <taxon>core genistoids</taxon>
        <taxon>Crotalarieae</taxon>
        <taxon>Crotalaria</taxon>
    </lineage>
</organism>
<reference evidence="2 3" key="1">
    <citation type="submission" date="2024-01" db="EMBL/GenBank/DDBJ databases">
        <title>The genomes of 5 underutilized Papilionoideae crops provide insights into root nodulation and disease resistanc.</title>
        <authorList>
            <person name="Yuan L."/>
        </authorList>
    </citation>
    <scope>NUCLEOTIDE SEQUENCE [LARGE SCALE GENOMIC DNA]</scope>
    <source>
        <strain evidence="2">ZHUSHIDOU_FW_LH</strain>
        <tissue evidence="2">Leaf</tissue>
    </source>
</reference>
<name>A0AAN9EHV0_CROPI</name>
<proteinExistence type="predicted"/>